<dbReference type="Proteomes" id="UP001304461">
    <property type="component" value="Unassembled WGS sequence"/>
</dbReference>
<comment type="caution">
    <text evidence="13">The sequence shown here is derived from an EMBL/GenBank/DDBJ whole genome shotgun (WGS) entry which is preliminary data.</text>
</comment>
<dbReference type="CDD" id="cd12125">
    <property type="entry name" value="APC_alpha"/>
    <property type="match status" value="1"/>
</dbReference>
<keyword evidence="5" id="KW-0042">Antenna complex</keyword>
<evidence type="ECO:0000313" key="13">
    <source>
        <dbReference type="EMBL" id="MEA5390572.1"/>
    </source>
</evidence>
<evidence type="ECO:0000256" key="8">
    <source>
        <dbReference type="ARBA" id="ARBA00022991"/>
    </source>
</evidence>
<dbReference type="RefSeq" id="WP_323304661.1">
    <property type="nucleotide sequence ID" value="NZ_JAYGHX010000002.1"/>
</dbReference>
<evidence type="ECO:0000256" key="2">
    <source>
        <dbReference type="ARBA" id="ARBA00008182"/>
    </source>
</evidence>
<keyword evidence="6 12" id="KW-0605">Phycobilisome</keyword>
<dbReference type="SUPFAM" id="SSF46458">
    <property type="entry name" value="Globin-like"/>
    <property type="match status" value="1"/>
</dbReference>
<evidence type="ECO:0000256" key="5">
    <source>
        <dbReference type="ARBA" id="ARBA00022549"/>
    </source>
</evidence>
<evidence type="ECO:0000256" key="10">
    <source>
        <dbReference type="ARBA" id="ARBA00023136"/>
    </source>
</evidence>
<evidence type="ECO:0000256" key="1">
    <source>
        <dbReference type="ARBA" id="ARBA00004170"/>
    </source>
</evidence>
<evidence type="ECO:0000256" key="9">
    <source>
        <dbReference type="ARBA" id="ARBA00023078"/>
    </source>
</evidence>
<dbReference type="InterPro" id="IPR009050">
    <property type="entry name" value="Globin-like_sf"/>
</dbReference>
<organism evidence="13 14">
    <name type="scientific">Cyanobium gracile UHCC 0139</name>
    <dbReference type="NCBI Taxonomy" id="3110308"/>
    <lineage>
        <taxon>Bacteria</taxon>
        <taxon>Bacillati</taxon>
        <taxon>Cyanobacteriota</taxon>
        <taxon>Cyanophyceae</taxon>
        <taxon>Synechococcales</taxon>
        <taxon>Prochlorococcaceae</taxon>
        <taxon>Cyanobium</taxon>
    </lineage>
</organism>
<dbReference type="PANTHER" id="PTHR34011">
    <property type="entry name" value="PHYCOBILISOME 32.1 KDA LINKER POLYPEPTIDE, PHYCOCYANIN-ASSOCIATED, ROD 2-RELATED"/>
    <property type="match status" value="1"/>
</dbReference>
<evidence type="ECO:0000256" key="4">
    <source>
        <dbReference type="ARBA" id="ARBA00022531"/>
    </source>
</evidence>
<accession>A0ABU5RS09</accession>
<keyword evidence="4 12" id="KW-0602">Photosynthesis</keyword>
<reference evidence="13 14" key="1">
    <citation type="submission" date="2023-12" db="EMBL/GenBank/DDBJ databases">
        <title>Baltic Sea Cyanobacteria.</title>
        <authorList>
            <person name="Delbaje E."/>
            <person name="Fewer D.P."/>
            <person name="Shishido T.K."/>
        </authorList>
    </citation>
    <scope>NUCLEOTIDE SEQUENCE [LARGE SCALE GENOMIC DNA]</scope>
    <source>
        <strain evidence="13 14">UHCC 0139</strain>
    </source>
</reference>
<dbReference type="InterPro" id="IPR012128">
    <property type="entry name" value="Phycobilisome_asu/bsu"/>
</dbReference>
<keyword evidence="9 12" id="KW-0793">Thylakoid</keyword>
<evidence type="ECO:0000256" key="6">
    <source>
        <dbReference type="ARBA" id="ARBA00022738"/>
    </source>
</evidence>
<sequence length="164" mass="18045">MSVVRDLILQADDQLRYPTGGELRTMVEFLSGGARRLSVVRVLTDNEKKIIAEASKQLFLRKPDYVAPGGNAFGQKQRAQCLRDYSWYLRLVTYGILAGSTELIQQIGVVGAREMYNSLGVPLPGMVEAMRTLKDAALVLLGGEEATLAGPYFDYLIQGLQTST</sequence>
<keyword evidence="3 12" id="KW-0813">Transport</keyword>
<keyword evidence="11 12" id="KW-0089">Bile pigment</keyword>
<keyword evidence="8 12" id="KW-0157">Chromophore</keyword>
<dbReference type="Gene3D" id="1.10.490.20">
    <property type="entry name" value="Phycocyanins"/>
    <property type="match status" value="1"/>
</dbReference>
<keyword evidence="10 12" id="KW-0472">Membrane</keyword>
<evidence type="ECO:0000256" key="7">
    <source>
        <dbReference type="ARBA" id="ARBA00022982"/>
    </source>
</evidence>
<dbReference type="PIRSF" id="PIRSF000081">
    <property type="entry name" value="Phycocyanin"/>
    <property type="match status" value="1"/>
</dbReference>
<evidence type="ECO:0000256" key="11">
    <source>
        <dbReference type="ARBA" id="ARBA00023307"/>
    </source>
</evidence>
<dbReference type="InterPro" id="IPR038719">
    <property type="entry name" value="Phycobilisome_asu/bsu_sf"/>
</dbReference>
<comment type="subcellular location">
    <subcellularLocation>
        <location evidence="12">Cellular thylakoid membrane</location>
        <topology evidence="12">Peripheral membrane protein</topology>
        <orientation evidence="12">Cytoplasmic side</orientation>
    </subcellularLocation>
    <subcellularLocation>
        <location evidence="1">Membrane</location>
        <topology evidence="1">Peripheral membrane protein</topology>
    </subcellularLocation>
</comment>
<dbReference type="PANTHER" id="PTHR34011:SF2">
    <property type="entry name" value="ALLOPHYCOCYANIN ALPHA CHAIN"/>
    <property type="match status" value="1"/>
</dbReference>
<evidence type="ECO:0000256" key="12">
    <source>
        <dbReference type="RuleBase" id="RU004438"/>
    </source>
</evidence>
<protein>
    <submittedName>
        <fullName evidence="13">Allophycocyanin subunit alpha-B</fullName>
    </submittedName>
</protein>
<evidence type="ECO:0000313" key="14">
    <source>
        <dbReference type="Proteomes" id="UP001304461"/>
    </source>
</evidence>
<keyword evidence="7 12" id="KW-0249">Electron transport</keyword>
<gene>
    <name evidence="13" type="primary">apcD</name>
    <name evidence="13" type="ORF">VB738_04770</name>
</gene>
<name>A0ABU5RS09_9CYAN</name>
<dbReference type="Pfam" id="PF00502">
    <property type="entry name" value="Phycobilisome"/>
    <property type="match status" value="1"/>
</dbReference>
<evidence type="ECO:0000256" key="3">
    <source>
        <dbReference type="ARBA" id="ARBA00022448"/>
    </source>
</evidence>
<comment type="similarity">
    <text evidence="2 12">Belongs to the phycobiliprotein family.</text>
</comment>
<keyword evidence="14" id="KW-1185">Reference proteome</keyword>
<proteinExistence type="inferred from homology"/>
<dbReference type="EMBL" id="JAYGHX010000002">
    <property type="protein sequence ID" value="MEA5390572.1"/>
    <property type="molecule type" value="Genomic_DNA"/>
</dbReference>